<dbReference type="RefSeq" id="WP_171474499.1">
    <property type="nucleotide sequence ID" value="NZ_CP053452.2"/>
</dbReference>
<evidence type="ECO:0000256" key="2">
    <source>
        <dbReference type="ARBA" id="ARBA00019059"/>
    </source>
</evidence>
<keyword evidence="9" id="KW-0805">Transcription regulation</keyword>
<dbReference type="PROSITE" id="PS50045">
    <property type="entry name" value="SIGMA54_INTERACT_4"/>
    <property type="match status" value="1"/>
</dbReference>
<dbReference type="InterPro" id="IPR003593">
    <property type="entry name" value="AAA+_ATPase"/>
</dbReference>
<dbReference type="GO" id="GO:0005524">
    <property type="term" value="F:ATP binding"/>
    <property type="evidence" value="ECO:0007669"/>
    <property type="project" value="UniProtKB-KW"/>
</dbReference>
<evidence type="ECO:0000259" key="18">
    <source>
        <dbReference type="PROSITE" id="PS50110"/>
    </source>
</evidence>
<evidence type="ECO:0000259" key="17">
    <source>
        <dbReference type="PROSITE" id="PS50045"/>
    </source>
</evidence>
<keyword evidence="11" id="KW-0010">Activator</keyword>
<dbReference type="Proteomes" id="UP000503447">
    <property type="component" value="Chromosome"/>
</dbReference>
<reference evidence="20" key="1">
    <citation type="submission" date="2020-05" db="EMBL/GenBank/DDBJ databases">
        <title>Frigoriglobus tundricola gen. nov., sp. nov., a psychrotolerant cellulolytic planctomycete of the family Gemmataceae with two divergent copies of 16S rRNA gene.</title>
        <authorList>
            <person name="Kulichevskaya I.S."/>
            <person name="Ivanova A.A."/>
            <person name="Naumoff D.G."/>
            <person name="Beletsky A.V."/>
            <person name="Rijpstra W.I.C."/>
            <person name="Sinninghe Damste J.S."/>
            <person name="Mardanov A.V."/>
            <person name="Ravin N.V."/>
            <person name="Dedysh S.N."/>
        </authorList>
    </citation>
    <scope>NUCLEOTIDE SEQUENCE [LARGE SCALE GENOMIC DNA]</scope>
    <source>
        <strain evidence="20">PL17</strain>
    </source>
</reference>
<keyword evidence="13" id="KW-0535">Nitrogen fixation</keyword>
<evidence type="ECO:0000256" key="16">
    <source>
        <dbReference type="PROSITE-ProRule" id="PRU00169"/>
    </source>
</evidence>
<dbReference type="GO" id="GO:0005737">
    <property type="term" value="C:cytoplasm"/>
    <property type="evidence" value="ECO:0007669"/>
    <property type="project" value="UniProtKB-SubCell"/>
</dbReference>
<dbReference type="GO" id="GO:0000160">
    <property type="term" value="P:phosphorelay signal transduction system"/>
    <property type="evidence" value="ECO:0007669"/>
    <property type="project" value="UniProtKB-KW"/>
</dbReference>
<dbReference type="InterPro" id="IPR027417">
    <property type="entry name" value="P-loop_NTPase"/>
</dbReference>
<evidence type="ECO:0000256" key="15">
    <source>
        <dbReference type="ARBA" id="ARBA00031910"/>
    </source>
</evidence>
<dbReference type="PRINTS" id="PR01590">
    <property type="entry name" value="HTHFIS"/>
</dbReference>
<dbReference type="SUPFAM" id="SSF52540">
    <property type="entry name" value="P-loop containing nucleoside triphosphate hydrolases"/>
    <property type="match status" value="1"/>
</dbReference>
<dbReference type="PROSITE" id="PS50110">
    <property type="entry name" value="RESPONSE_REGULATORY"/>
    <property type="match status" value="1"/>
</dbReference>
<proteinExistence type="predicted"/>
<keyword evidence="6" id="KW-0547">Nucleotide-binding</keyword>
<evidence type="ECO:0000313" key="20">
    <source>
        <dbReference type="Proteomes" id="UP000503447"/>
    </source>
</evidence>
<keyword evidence="7" id="KW-0067">ATP-binding</keyword>
<dbReference type="Gene3D" id="3.40.50.300">
    <property type="entry name" value="P-loop containing nucleotide triphosphate hydrolases"/>
    <property type="match status" value="1"/>
</dbReference>
<name>A0A6M5Z1M7_9BACT</name>
<dbReference type="GO" id="GO:0043565">
    <property type="term" value="F:sequence-specific DNA binding"/>
    <property type="evidence" value="ECO:0007669"/>
    <property type="project" value="InterPro"/>
</dbReference>
<dbReference type="Pfam" id="PF00072">
    <property type="entry name" value="Response_reg"/>
    <property type="match status" value="1"/>
</dbReference>
<dbReference type="KEGG" id="ftj:FTUN_7162"/>
<evidence type="ECO:0000256" key="10">
    <source>
        <dbReference type="ARBA" id="ARBA00023125"/>
    </source>
</evidence>
<dbReference type="InterPro" id="IPR058031">
    <property type="entry name" value="AAA_lid_NorR"/>
</dbReference>
<evidence type="ECO:0000256" key="13">
    <source>
        <dbReference type="ARBA" id="ARBA00023231"/>
    </source>
</evidence>
<dbReference type="InterPro" id="IPR002197">
    <property type="entry name" value="HTH_Fis"/>
</dbReference>
<keyword evidence="5 16" id="KW-0597">Phosphoprotein</keyword>
<feature type="modified residue" description="4-aspartylphosphate" evidence="16">
    <location>
        <position position="52"/>
    </location>
</feature>
<dbReference type="InterPro" id="IPR009057">
    <property type="entry name" value="Homeodomain-like_sf"/>
</dbReference>
<dbReference type="Pfam" id="PF00158">
    <property type="entry name" value="Sigma54_activat"/>
    <property type="match status" value="1"/>
</dbReference>
<evidence type="ECO:0000256" key="4">
    <source>
        <dbReference type="ARBA" id="ARBA00022491"/>
    </source>
</evidence>
<dbReference type="PANTHER" id="PTHR32071">
    <property type="entry name" value="TRANSCRIPTIONAL REGULATORY PROTEIN"/>
    <property type="match status" value="1"/>
</dbReference>
<dbReference type="Gene3D" id="3.40.50.2300">
    <property type="match status" value="1"/>
</dbReference>
<evidence type="ECO:0000256" key="12">
    <source>
        <dbReference type="ARBA" id="ARBA00023163"/>
    </source>
</evidence>
<dbReference type="InterPro" id="IPR025662">
    <property type="entry name" value="Sigma_54_int_dom_ATP-bd_1"/>
</dbReference>
<evidence type="ECO:0000256" key="7">
    <source>
        <dbReference type="ARBA" id="ARBA00022840"/>
    </source>
</evidence>
<dbReference type="SMART" id="SM00382">
    <property type="entry name" value="AAA"/>
    <property type="match status" value="1"/>
</dbReference>
<evidence type="ECO:0000256" key="14">
    <source>
        <dbReference type="ARBA" id="ARBA00029881"/>
    </source>
</evidence>
<dbReference type="SUPFAM" id="SSF52172">
    <property type="entry name" value="CheY-like"/>
    <property type="match status" value="1"/>
</dbReference>
<dbReference type="AlphaFoldDB" id="A0A6M5Z1M7"/>
<keyword evidence="8" id="KW-0902">Two-component regulatory system</keyword>
<evidence type="ECO:0000313" key="19">
    <source>
        <dbReference type="EMBL" id="QJW99550.1"/>
    </source>
</evidence>
<dbReference type="Pfam" id="PF02954">
    <property type="entry name" value="HTH_8"/>
    <property type="match status" value="1"/>
</dbReference>
<keyword evidence="20" id="KW-1185">Reference proteome</keyword>
<evidence type="ECO:0000256" key="1">
    <source>
        <dbReference type="ARBA" id="ARBA00004496"/>
    </source>
</evidence>
<evidence type="ECO:0000256" key="3">
    <source>
        <dbReference type="ARBA" id="ARBA00022490"/>
    </source>
</evidence>
<keyword evidence="4" id="KW-0678">Repressor</keyword>
<dbReference type="InterPro" id="IPR011006">
    <property type="entry name" value="CheY-like_superfamily"/>
</dbReference>
<organism evidence="19 20">
    <name type="scientific">Frigoriglobus tundricola</name>
    <dbReference type="NCBI Taxonomy" id="2774151"/>
    <lineage>
        <taxon>Bacteria</taxon>
        <taxon>Pseudomonadati</taxon>
        <taxon>Planctomycetota</taxon>
        <taxon>Planctomycetia</taxon>
        <taxon>Gemmatales</taxon>
        <taxon>Gemmataceae</taxon>
        <taxon>Frigoriglobus</taxon>
    </lineage>
</organism>
<gene>
    <name evidence="19" type="ORF">FTUN_7162</name>
</gene>
<dbReference type="EMBL" id="CP053452">
    <property type="protein sequence ID" value="QJW99550.1"/>
    <property type="molecule type" value="Genomic_DNA"/>
</dbReference>
<protein>
    <recommendedName>
        <fullName evidence="2">DNA-binding transcriptional regulator NtrC</fullName>
    </recommendedName>
    <alternativeName>
        <fullName evidence="14">Nitrogen regulation protein NR(I)</fullName>
    </alternativeName>
    <alternativeName>
        <fullName evidence="15">Nitrogen regulator I</fullName>
    </alternativeName>
</protein>
<evidence type="ECO:0000256" key="11">
    <source>
        <dbReference type="ARBA" id="ARBA00023159"/>
    </source>
</evidence>
<keyword evidence="10" id="KW-0238">DNA-binding</keyword>
<comment type="subcellular location">
    <subcellularLocation>
        <location evidence="1">Cytoplasm</location>
    </subcellularLocation>
</comment>
<dbReference type="InterPro" id="IPR002078">
    <property type="entry name" value="Sigma_54_int"/>
</dbReference>
<feature type="domain" description="Response regulatory" evidence="18">
    <location>
        <begin position="3"/>
        <end position="117"/>
    </location>
</feature>
<evidence type="ECO:0000256" key="9">
    <source>
        <dbReference type="ARBA" id="ARBA00023015"/>
    </source>
</evidence>
<dbReference type="SUPFAM" id="SSF46689">
    <property type="entry name" value="Homeodomain-like"/>
    <property type="match status" value="1"/>
</dbReference>
<keyword evidence="12" id="KW-0804">Transcription</keyword>
<keyword evidence="3" id="KW-0963">Cytoplasm</keyword>
<dbReference type="Gene3D" id="1.10.8.60">
    <property type="match status" value="1"/>
</dbReference>
<accession>A0A6M5Z1M7</accession>
<dbReference type="PROSITE" id="PS00675">
    <property type="entry name" value="SIGMA54_INTERACT_1"/>
    <property type="match status" value="1"/>
</dbReference>
<evidence type="ECO:0000256" key="5">
    <source>
        <dbReference type="ARBA" id="ARBA00022553"/>
    </source>
</evidence>
<dbReference type="SMART" id="SM00448">
    <property type="entry name" value="REC"/>
    <property type="match status" value="1"/>
</dbReference>
<dbReference type="Pfam" id="PF25601">
    <property type="entry name" value="AAA_lid_14"/>
    <property type="match status" value="1"/>
</dbReference>
<dbReference type="CDD" id="cd00009">
    <property type="entry name" value="AAA"/>
    <property type="match status" value="1"/>
</dbReference>
<feature type="domain" description="Sigma-54 factor interaction" evidence="17">
    <location>
        <begin position="138"/>
        <end position="367"/>
    </location>
</feature>
<dbReference type="PANTHER" id="PTHR32071:SF95">
    <property type="entry name" value="DNA-BINDING TRANSCRIPTIONAL REGULATOR NTRC"/>
    <property type="match status" value="1"/>
</dbReference>
<dbReference type="InterPro" id="IPR001789">
    <property type="entry name" value="Sig_transdc_resp-reg_receiver"/>
</dbReference>
<dbReference type="GO" id="GO:0006355">
    <property type="term" value="P:regulation of DNA-templated transcription"/>
    <property type="evidence" value="ECO:0007669"/>
    <property type="project" value="InterPro"/>
</dbReference>
<dbReference type="FunFam" id="3.40.50.300:FF:000006">
    <property type="entry name" value="DNA-binding transcriptional regulator NtrC"/>
    <property type="match status" value="1"/>
</dbReference>
<evidence type="ECO:0000256" key="6">
    <source>
        <dbReference type="ARBA" id="ARBA00022741"/>
    </source>
</evidence>
<evidence type="ECO:0000256" key="8">
    <source>
        <dbReference type="ARBA" id="ARBA00023012"/>
    </source>
</evidence>
<dbReference type="Gene3D" id="1.10.10.60">
    <property type="entry name" value="Homeodomain-like"/>
    <property type="match status" value="1"/>
</dbReference>
<sequence length="472" mass="51958">MPTLLVVDDEPSVCYSIARLFGDETTRVLSAGTVAEGVRVFEAEKPDVVVLDLLLPDGSGLQAFEAIRGVSPKQPVIFITAHGTATTAIEAMKRGAFDYLIKPLDFTRVANILRRAFEAAHLMRVPPVVHALEPREQLVGRTPVMQEVCKQIGRAAPQDVNVLIMGESGTGKELIARAVYHHSKRADRPFLAINCAALPEQLIESELFGHERGAFTGADRQRIGKFEQCQDGTIFLDEIGDMPMAAQAKVLRLLQDQTFERIGGRETIRTRVRVIAATNQDLGRRIATGHFRADLFYRLQGVTITLPALRDRADDIAELAHHFLFVFNRELGLNVQGFDPEALACLRAYRWPGNVRELQGVLKEALLRATGGLLLPEFLPPAVRGRADTGPAPAAEPGELNVPALIDELLARGENDLHAQVMRSVERVLFDRVLRATGGHLGRAAERLGLNRSTLRYKLRDTGLTTDKLSAD</sequence>